<feature type="transmembrane region" description="Helical" evidence="1">
    <location>
        <begin position="12"/>
        <end position="33"/>
    </location>
</feature>
<feature type="transmembrane region" description="Helical" evidence="1">
    <location>
        <begin position="104"/>
        <end position="125"/>
    </location>
</feature>
<dbReference type="PANTHER" id="PTHR40400">
    <property type="entry name" value="SLR1512 PROTEIN"/>
    <property type="match status" value="1"/>
</dbReference>
<evidence type="ECO:0000313" key="3">
    <source>
        <dbReference type="Proteomes" id="UP001163152"/>
    </source>
</evidence>
<dbReference type="KEGG" id="tsin:OXH18_13575"/>
<keyword evidence="1" id="KW-1133">Transmembrane helix</keyword>
<evidence type="ECO:0000256" key="1">
    <source>
        <dbReference type="SAM" id="Phobius"/>
    </source>
</evidence>
<feature type="transmembrane region" description="Helical" evidence="1">
    <location>
        <begin position="320"/>
        <end position="339"/>
    </location>
</feature>
<protein>
    <submittedName>
        <fullName evidence="2">Sodium-dependent bicarbonate transport family permease</fullName>
    </submittedName>
</protein>
<dbReference type="RefSeq" id="WP_268607621.1">
    <property type="nucleotide sequence ID" value="NZ_CP113797.1"/>
</dbReference>
<feature type="transmembrane region" description="Helical" evidence="1">
    <location>
        <begin position="137"/>
        <end position="158"/>
    </location>
</feature>
<dbReference type="AlphaFoldDB" id="A0A9E9C8A5"/>
<feature type="transmembrane region" description="Helical" evidence="1">
    <location>
        <begin position="345"/>
        <end position="363"/>
    </location>
</feature>
<feature type="transmembrane region" description="Helical" evidence="1">
    <location>
        <begin position="290"/>
        <end position="308"/>
    </location>
</feature>
<dbReference type="Proteomes" id="UP001163152">
    <property type="component" value="Chromosome"/>
</dbReference>
<proteinExistence type="predicted"/>
<sequence>MDFLSNFLMDFLAQLQSPTLGFLIGGMVIAALGSRLEIPDAIYKFIVFMLLIKVGLSGGIAIRSANLAEMLLPALFASVMGILIVFIGRFTLAKLPKVRTVDAIATAGLFGAVSGSTLAAALTLLEAQGIEYEAWAAALYPFMDIPALVTAIVVASIYTKRKEYRRRRTAEESFSATDESFSTAGAAFSTAGAAFSTAGEYSSASEYAGTTSTSFSTAGEYSSTSEYPNKQRITASGYPSAQRSTAGNRVKIWPIVKESLEGPALSALLLGLALGLLTKPESVYESFYDPLFRGLLSILMLVMGMEAWSRLGELRKVAQWYAVYAVVAPLLHGFIAFGLGMIAHYTTGFSLGGVVILAVIACSSSDISGPPTLRAGIPSANPSAYIGASTAIGTPVAIGLGIPLYIGLAQALMGS</sequence>
<keyword evidence="1" id="KW-0472">Membrane</keyword>
<accession>A0A9E9C8A5</accession>
<dbReference type="EMBL" id="CP113797">
    <property type="protein sequence ID" value="WAL58217.1"/>
    <property type="molecule type" value="Genomic_DNA"/>
</dbReference>
<feature type="transmembrane region" description="Helical" evidence="1">
    <location>
        <begin position="45"/>
        <end position="65"/>
    </location>
</feature>
<feature type="transmembrane region" description="Helical" evidence="1">
    <location>
        <begin position="71"/>
        <end position="92"/>
    </location>
</feature>
<keyword evidence="3" id="KW-1185">Reference proteome</keyword>
<name>A0A9E9C8A5_9CYAN</name>
<organism evidence="2 3">
    <name type="scientific">Thermocoleostomius sinensis A174</name>
    <dbReference type="NCBI Taxonomy" id="2016057"/>
    <lineage>
        <taxon>Bacteria</taxon>
        <taxon>Bacillati</taxon>
        <taxon>Cyanobacteriota</taxon>
        <taxon>Cyanophyceae</taxon>
        <taxon>Oculatellales</taxon>
        <taxon>Oculatellaceae</taxon>
        <taxon>Thermocoleostomius</taxon>
    </lineage>
</organism>
<feature type="transmembrane region" description="Helical" evidence="1">
    <location>
        <begin position="384"/>
        <end position="406"/>
    </location>
</feature>
<keyword evidence="1" id="KW-0812">Transmembrane</keyword>
<gene>
    <name evidence="2" type="ORF">OXH18_13575</name>
</gene>
<reference evidence="2" key="1">
    <citation type="submission" date="2022-12" db="EMBL/GenBank/DDBJ databases">
        <title>Polyphasic identification of a Novel Hot-Spring Cyanobacterium Ocullathermofonsia sinensis gen nov. sp. nov. and Genomic Insights on its Adaptations to the Thermal Habitat.</title>
        <authorList>
            <person name="Daroch M."/>
            <person name="Tang J."/>
            <person name="Jiang Y."/>
        </authorList>
    </citation>
    <scope>NUCLEOTIDE SEQUENCE</scope>
    <source>
        <strain evidence="2">PKUAC-SCTA174</strain>
    </source>
</reference>
<dbReference type="InterPro" id="IPR010293">
    <property type="entry name" value="Sbt_1"/>
</dbReference>
<dbReference type="PANTHER" id="PTHR40400:SF1">
    <property type="entry name" value="SLR1512 PROTEIN"/>
    <property type="match status" value="1"/>
</dbReference>
<evidence type="ECO:0000313" key="2">
    <source>
        <dbReference type="EMBL" id="WAL58217.1"/>
    </source>
</evidence>
<dbReference type="Pfam" id="PF05982">
    <property type="entry name" value="Sbt_1"/>
    <property type="match status" value="1"/>
</dbReference>